<feature type="region of interest" description="Disordered" evidence="1">
    <location>
        <begin position="1"/>
        <end position="70"/>
    </location>
</feature>
<accession>A0A9E7HHB1</accession>
<keyword evidence="2" id="KW-0472">Membrane</keyword>
<protein>
    <submittedName>
        <fullName evidence="2">ABC transporter transmembrane region</fullName>
    </submittedName>
</protein>
<gene>
    <name evidence="2" type="ORF">MUK42_16200</name>
</gene>
<evidence type="ECO:0000256" key="1">
    <source>
        <dbReference type="SAM" id="MobiDB-lite"/>
    </source>
</evidence>
<dbReference type="OrthoDB" id="6500128at2759"/>
<dbReference type="AlphaFoldDB" id="A0A9E7HHB1"/>
<proteinExistence type="predicted"/>
<sequence>MNHLRITEMSSTHTKATSQGSPVSSAFQPPWPYHEDDDDDNFGDPPAKELASPPPSLFGGAAASFKRRLI</sequence>
<dbReference type="EMBL" id="CP097510">
    <property type="protein sequence ID" value="URE30122.1"/>
    <property type="molecule type" value="Genomic_DNA"/>
</dbReference>
<evidence type="ECO:0000313" key="3">
    <source>
        <dbReference type="Proteomes" id="UP001055439"/>
    </source>
</evidence>
<organism evidence="2 3">
    <name type="scientific">Musa troglodytarum</name>
    <name type="common">fe'i banana</name>
    <dbReference type="NCBI Taxonomy" id="320322"/>
    <lineage>
        <taxon>Eukaryota</taxon>
        <taxon>Viridiplantae</taxon>
        <taxon>Streptophyta</taxon>
        <taxon>Embryophyta</taxon>
        <taxon>Tracheophyta</taxon>
        <taxon>Spermatophyta</taxon>
        <taxon>Magnoliopsida</taxon>
        <taxon>Liliopsida</taxon>
        <taxon>Zingiberales</taxon>
        <taxon>Musaceae</taxon>
        <taxon>Musa</taxon>
    </lineage>
</organism>
<dbReference type="Proteomes" id="UP001055439">
    <property type="component" value="Chromosome 8"/>
</dbReference>
<keyword evidence="2" id="KW-0812">Transmembrane</keyword>
<keyword evidence="3" id="KW-1185">Reference proteome</keyword>
<reference evidence="2" key="1">
    <citation type="submission" date="2022-05" db="EMBL/GenBank/DDBJ databases">
        <title>The Musa troglodytarum L. genome provides insights into the mechanism of non-climacteric behaviour and enrichment of carotenoids.</title>
        <authorList>
            <person name="Wang J."/>
        </authorList>
    </citation>
    <scope>NUCLEOTIDE SEQUENCE</scope>
    <source>
        <tissue evidence="2">Leaf</tissue>
    </source>
</reference>
<evidence type="ECO:0000313" key="2">
    <source>
        <dbReference type="EMBL" id="URE30122.1"/>
    </source>
</evidence>
<name>A0A9E7HHB1_9LILI</name>
<feature type="compositionally biased region" description="Polar residues" evidence="1">
    <location>
        <begin position="8"/>
        <end position="27"/>
    </location>
</feature>